<dbReference type="Gene3D" id="2.60.40.420">
    <property type="entry name" value="Cupredoxins - blue copper proteins"/>
    <property type="match status" value="1"/>
</dbReference>
<evidence type="ECO:0000313" key="2">
    <source>
        <dbReference type="EMBL" id="MFC5402807.1"/>
    </source>
</evidence>
<reference evidence="3" key="1">
    <citation type="journal article" date="2019" name="Int. J. Syst. Evol. Microbiol.">
        <title>The Global Catalogue of Microorganisms (GCM) 10K type strain sequencing project: providing services to taxonomists for standard genome sequencing and annotation.</title>
        <authorList>
            <consortium name="The Broad Institute Genomics Platform"/>
            <consortium name="The Broad Institute Genome Sequencing Center for Infectious Disease"/>
            <person name="Wu L."/>
            <person name="Ma J."/>
        </authorList>
    </citation>
    <scope>NUCLEOTIDE SEQUENCE [LARGE SCALE GENOMIC DNA]</scope>
    <source>
        <strain evidence="3">CGMCC 1.18575</strain>
    </source>
</reference>
<protein>
    <recommendedName>
        <fullName evidence="4">EfeO-type cupredoxin-like domain-containing protein</fullName>
    </recommendedName>
</protein>
<dbReference type="InterPro" id="IPR008972">
    <property type="entry name" value="Cupredoxin"/>
</dbReference>
<keyword evidence="3" id="KW-1185">Reference proteome</keyword>
<sequence>MALHYGSLIIIALLAAYTLYFNARRIEGTFTRAVVGLSASFASSFAFGIVFAQTFHYGLFTSTGVCLLFAAIVGACSRWPLQARVAIAGILAGWIGAMAGSVLGTILFVRPQIVLIVDTIFVVFMYLLQRFGEWNAGRERNNRQQAQKAANQVGKQGGAKQPFTGIALLAVCCVIVAAITIARKDDILSAQIGQPLTQTAQYDEENNLQMATLEVTPSGFSARNTVFKAGTMIKAVFHVASDGSSGLTLVSNDLDVNAPLQPGDNVFLIKDPQPGIYAFTLGDGLSTCTFSVEP</sequence>
<name>A0ABW0HSF5_9BACL</name>
<gene>
    <name evidence="2" type="ORF">ACFPOF_08645</name>
</gene>
<feature type="transmembrane region" description="Helical" evidence="1">
    <location>
        <begin position="163"/>
        <end position="182"/>
    </location>
</feature>
<organism evidence="2 3">
    <name type="scientific">Cohnella soli</name>
    <dbReference type="NCBI Taxonomy" id="425005"/>
    <lineage>
        <taxon>Bacteria</taxon>
        <taxon>Bacillati</taxon>
        <taxon>Bacillota</taxon>
        <taxon>Bacilli</taxon>
        <taxon>Bacillales</taxon>
        <taxon>Paenibacillaceae</taxon>
        <taxon>Cohnella</taxon>
    </lineage>
</organism>
<evidence type="ECO:0000313" key="3">
    <source>
        <dbReference type="Proteomes" id="UP001596113"/>
    </source>
</evidence>
<dbReference type="EMBL" id="JBHSMI010000015">
    <property type="protein sequence ID" value="MFC5402807.1"/>
    <property type="molecule type" value="Genomic_DNA"/>
</dbReference>
<feature type="transmembrane region" description="Helical" evidence="1">
    <location>
        <begin position="57"/>
        <end position="76"/>
    </location>
</feature>
<evidence type="ECO:0008006" key="4">
    <source>
        <dbReference type="Google" id="ProtNLM"/>
    </source>
</evidence>
<proteinExistence type="predicted"/>
<dbReference type="RefSeq" id="WP_378131603.1">
    <property type="nucleotide sequence ID" value="NZ_JBHSMI010000015.1"/>
</dbReference>
<dbReference type="Proteomes" id="UP001596113">
    <property type="component" value="Unassembled WGS sequence"/>
</dbReference>
<feature type="transmembrane region" description="Helical" evidence="1">
    <location>
        <begin position="6"/>
        <end position="23"/>
    </location>
</feature>
<keyword evidence="1" id="KW-0812">Transmembrane</keyword>
<feature type="transmembrane region" description="Helical" evidence="1">
    <location>
        <begin position="83"/>
        <end position="103"/>
    </location>
</feature>
<evidence type="ECO:0000256" key="1">
    <source>
        <dbReference type="SAM" id="Phobius"/>
    </source>
</evidence>
<feature type="transmembrane region" description="Helical" evidence="1">
    <location>
        <begin position="109"/>
        <end position="128"/>
    </location>
</feature>
<keyword evidence="1" id="KW-0472">Membrane</keyword>
<comment type="caution">
    <text evidence="2">The sequence shown here is derived from an EMBL/GenBank/DDBJ whole genome shotgun (WGS) entry which is preliminary data.</text>
</comment>
<feature type="transmembrane region" description="Helical" evidence="1">
    <location>
        <begin position="30"/>
        <end position="51"/>
    </location>
</feature>
<accession>A0ABW0HSF5</accession>
<keyword evidence="1" id="KW-1133">Transmembrane helix</keyword>